<accession>A0A511FB00</accession>
<dbReference type="GO" id="GO:0005975">
    <property type="term" value="P:carbohydrate metabolic process"/>
    <property type="evidence" value="ECO:0007669"/>
    <property type="project" value="InterPro"/>
</dbReference>
<gene>
    <name evidence="8" type="ORF">CHO01_15570</name>
    <name evidence="9" type="ORF">HNR08_000352</name>
</gene>
<dbReference type="GO" id="GO:0004553">
    <property type="term" value="F:hydrolase activity, hydrolyzing O-glycosyl compounds"/>
    <property type="evidence" value="ECO:0007669"/>
    <property type="project" value="InterPro"/>
</dbReference>
<evidence type="ECO:0000256" key="3">
    <source>
        <dbReference type="ARBA" id="ARBA00023295"/>
    </source>
</evidence>
<proteinExistence type="inferred from homology"/>
<evidence type="ECO:0000256" key="5">
    <source>
        <dbReference type="PIRSR" id="PIRSR606710-2"/>
    </source>
</evidence>
<dbReference type="InterPro" id="IPR023296">
    <property type="entry name" value="Glyco_hydro_beta-prop_sf"/>
</dbReference>
<keyword evidence="3 6" id="KW-0326">Glycosidase</keyword>
<comment type="caution">
    <text evidence="8">The sequence shown here is derived from an EMBL/GenBank/DDBJ whole genome shotgun (WGS) entry which is preliminary data.</text>
</comment>
<dbReference type="PROSITE" id="PS51257">
    <property type="entry name" value="PROKAR_LIPOPROTEIN"/>
    <property type="match status" value="1"/>
</dbReference>
<evidence type="ECO:0000256" key="6">
    <source>
        <dbReference type="RuleBase" id="RU361187"/>
    </source>
</evidence>
<dbReference type="RefSeq" id="WP_222596007.1">
    <property type="nucleotide sequence ID" value="NZ_BJVQ01000016.1"/>
</dbReference>
<dbReference type="AlphaFoldDB" id="A0A511FB00"/>
<evidence type="ECO:0000256" key="1">
    <source>
        <dbReference type="ARBA" id="ARBA00009865"/>
    </source>
</evidence>
<dbReference type="SUPFAM" id="SSF75005">
    <property type="entry name" value="Arabinanase/levansucrase/invertase"/>
    <property type="match status" value="1"/>
</dbReference>
<dbReference type="CDD" id="cd08999">
    <property type="entry name" value="GH43_ABN-like"/>
    <property type="match status" value="1"/>
</dbReference>
<dbReference type="EMBL" id="JACHDN010000001">
    <property type="protein sequence ID" value="MBB5471616.1"/>
    <property type="molecule type" value="Genomic_DNA"/>
</dbReference>
<feature type="chain" id="PRO_5038307456" evidence="7">
    <location>
        <begin position="21"/>
        <end position="343"/>
    </location>
</feature>
<dbReference type="Proteomes" id="UP000564629">
    <property type="component" value="Unassembled WGS sequence"/>
</dbReference>
<dbReference type="InterPro" id="IPR006710">
    <property type="entry name" value="Glyco_hydro_43"/>
</dbReference>
<dbReference type="Pfam" id="PF04616">
    <property type="entry name" value="Glyco_hydro_43"/>
    <property type="match status" value="1"/>
</dbReference>
<evidence type="ECO:0000313" key="10">
    <source>
        <dbReference type="Proteomes" id="UP000321723"/>
    </source>
</evidence>
<dbReference type="Gene3D" id="2.115.10.20">
    <property type="entry name" value="Glycosyl hydrolase domain, family 43"/>
    <property type="match status" value="1"/>
</dbReference>
<comment type="similarity">
    <text evidence="1 6">Belongs to the glycosyl hydrolase 43 family.</text>
</comment>
<evidence type="ECO:0000313" key="9">
    <source>
        <dbReference type="EMBL" id="MBB5471616.1"/>
    </source>
</evidence>
<evidence type="ECO:0000313" key="8">
    <source>
        <dbReference type="EMBL" id="GEL46441.1"/>
    </source>
</evidence>
<feature type="signal peptide" evidence="7">
    <location>
        <begin position="1"/>
        <end position="20"/>
    </location>
</feature>
<evidence type="ECO:0000313" key="11">
    <source>
        <dbReference type="Proteomes" id="UP000564629"/>
    </source>
</evidence>
<feature type="active site" description="Proton acceptor" evidence="4">
    <location>
        <position position="55"/>
    </location>
</feature>
<keyword evidence="7" id="KW-0732">Signal</keyword>
<evidence type="ECO:0000256" key="4">
    <source>
        <dbReference type="PIRSR" id="PIRSR606710-1"/>
    </source>
</evidence>
<dbReference type="EMBL" id="BJVQ01000016">
    <property type="protein sequence ID" value="GEL46441.1"/>
    <property type="molecule type" value="Genomic_DNA"/>
</dbReference>
<feature type="active site" description="Proton donor" evidence="4">
    <location>
        <position position="226"/>
    </location>
</feature>
<keyword evidence="10" id="KW-1185">Reference proteome</keyword>
<dbReference type="InterPro" id="IPR051795">
    <property type="entry name" value="Glycosyl_Hydrlase_43"/>
</dbReference>
<reference evidence="9 11" key="2">
    <citation type="submission" date="2020-08" db="EMBL/GenBank/DDBJ databases">
        <title>Sequencing the genomes of 1000 actinobacteria strains.</title>
        <authorList>
            <person name="Klenk H.-P."/>
        </authorList>
    </citation>
    <scope>NUCLEOTIDE SEQUENCE [LARGE SCALE GENOMIC DNA]</scope>
    <source>
        <strain evidence="9 11">DSM 9581</strain>
    </source>
</reference>
<reference evidence="8 10" key="1">
    <citation type="submission" date="2019-07" db="EMBL/GenBank/DDBJ databases">
        <title>Whole genome shotgun sequence of Cellulomonas hominis NBRC 16055.</title>
        <authorList>
            <person name="Hosoyama A."/>
            <person name="Uohara A."/>
            <person name="Ohji S."/>
            <person name="Ichikawa N."/>
        </authorList>
    </citation>
    <scope>NUCLEOTIDE SEQUENCE [LARGE SCALE GENOMIC DNA]</scope>
    <source>
        <strain evidence="8 10">NBRC 16055</strain>
    </source>
</reference>
<evidence type="ECO:0000256" key="7">
    <source>
        <dbReference type="SAM" id="SignalP"/>
    </source>
</evidence>
<feature type="site" description="Important for catalytic activity, responsible for pKa modulation of the active site Glu and correct orientation of both the proton donor and substrate" evidence="5">
    <location>
        <position position="166"/>
    </location>
</feature>
<sequence length="343" mass="36288">MRAARAAAALAAIAALTLLAGCGAGAPDPDPTSPATAEEQTVAFTNPVWDGNLPDPFVLRDGDSWYAYGTQGRFGTMPVLRSADLVTWEVAGDAMPVLAAWTGAGRHWAPEVLRLGDRYLAYYTAMERETQDQCIGVAVADAPTGPFVDDSAAPLICEHAEGGSIDASPFVDDDGTPYLLWKNDGNHIGVRSWIRVQRLTEDGTGLVGEPVDLLTHDQDWEGPLVEGPTLLRHDGRYVLLYSANDYGSDQYGVGYAVADAVTGPYTKPQAEPLMRSTPEAAGPGHGSVVATDGGLWYAHHAWPPDAVGSAVPGRQLWLTPLRFSGGAPVLDGPAATVDRLPCE</sequence>
<dbReference type="PANTHER" id="PTHR42812:SF5">
    <property type="entry name" value="ENDO-ARABINASE"/>
    <property type="match status" value="1"/>
</dbReference>
<keyword evidence="2 6" id="KW-0378">Hydrolase</keyword>
<dbReference type="PANTHER" id="PTHR42812">
    <property type="entry name" value="BETA-XYLOSIDASE"/>
    <property type="match status" value="1"/>
</dbReference>
<organism evidence="8 10">
    <name type="scientific">Cellulomonas hominis</name>
    <dbReference type="NCBI Taxonomy" id="156981"/>
    <lineage>
        <taxon>Bacteria</taxon>
        <taxon>Bacillati</taxon>
        <taxon>Actinomycetota</taxon>
        <taxon>Actinomycetes</taxon>
        <taxon>Micrococcales</taxon>
        <taxon>Cellulomonadaceae</taxon>
        <taxon>Cellulomonas</taxon>
    </lineage>
</organism>
<dbReference type="Proteomes" id="UP000321723">
    <property type="component" value="Unassembled WGS sequence"/>
</dbReference>
<evidence type="ECO:0000256" key="2">
    <source>
        <dbReference type="ARBA" id="ARBA00022801"/>
    </source>
</evidence>
<name>A0A511FB00_9CELL</name>
<protein>
    <submittedName>
        <fullName evidence="9">Beta-xylosidase</fullName>
    </submittedName>
</protein>